<keyword evidence="3" id="KW-1185">Reference proteome</keyword>
<evidence type="ECO:0000313" key="2">
    <source>
        <dbReference type="Ensembl" id="ENSGWIP00000007234.1"/>
    </source>
</evidence>
<dbReference type="Proteomes" id="UP000694680">
    <property type="component" value="Chromosome 4"/>
</dbReference>
<feature type="signal peptide" evidence="1">
    <location>
        <begin position="1"/>
        <end position="20"/>
    </location>
</feature>
<feature type="chain" id="PRO_5034572781" evidence="1">
    <location>
        <begin position="21"/>
        <end position="61"/>
    </location>
</feature>
<organism evidence="2 3">
    <name type="scientific">Gouania willdenowi</name>
    <name type="common">Blunt-snouted clingfish</name>
    <name type="synonym">Lepadogaster willdenowi</name>
    <dbReference type="NCBI Taxonomy" id="441366"/>
    <lineage>
        <taxon>Eukaryota</taxon>
        <taxon>Metazoa</taxon>
        <taxon>Chordata</taxon>
        <taxon>Craniata</taxon>
        <taxon>Vertebrata</taxon>
        <taxon>Euteleostomi</taxon>
        <taxon>Actinopterygii</taxon>
        <taxon>Neopterygii</taxon>
        <taxon>Teleostei</taxon>
        <taxon>Neoteleostei</taxon>
        <taxon>Acanthomorphata</taxon>
        <taxon>Ovalentaria</taxon>
        <taxon>Blenniimorphae</taxon>
        <taxon>Blenniiformes</taxon>
        <taxon>Gobiesocoidei</taxon>
        <taxon>Gobiesocidae</taxon>
        <taxon>Gobiesocinae</taxon>
        <taxon>Gouania</taxon>
    </lineage>
</organism>
<proteinExistence type="predicted"/>
<name>A0A8C5DHZ2_GOUWI</name>
<keyword evidence="1" id="KW-0732">Signal</keyword>
<protein>
    <submittedName>
        <fullName evidence="2">Uncharacterized protein</fullName>
    </submittedName>
</protein>
<evidence type="ECO:0000256" key="1">
    <source>
        <dbReference type="SAM" id="SignalP"/>
    </source>
</evidence>
<sequence length="61" mass="6665">MYLCVLHKYLLLIVSAHTQSQTPNGLQCFFCASPTRCDVSTPCTGDETLCIQGTCESCDNC</sequence>
<evidence type="ECO:0000313" key="3">
    <source>
        <dbReference type="Proteomes" id="UP000694680"/>
    </source>
</evidence>
<reference evidence="2" key="3">
    <citation type="submission" date="2025-09" db="UniProtKB">
        <authorList>
            <consortium name="Ensembl"/>
        </authorList>
    </citation>
    <scope>IDENTIFICATION</scope>
</reference>
<dbReference type="AlphaFoldDB" id="A0A8C5DHZ2"/>
<reference evidence="2" key="1">
    <citation type="submission" date="2020-06" db="EMBL/GenBank/DDBJ databases">
        <authorList>
            <consortium name="Wellcome Sanger Institute Data Sharing"/>
        </authorList>
    </citation>
    <scope>NUCLEOTIDE SEQUENCE [LARGE SCALE GENOMIC DNA]</scope>
</reference>
<reference evidence="2" key="2">
    <citation type="submission" date="2025-08" db="UniProtKB">
        <authorList>
            <consortium name="Ensembl"/>
        </authorList>
    </citation>
    <scope>IDENTIFICATION</scope>
</reference>
<dbReference type="Ensembl" id="ENSGWIT00000008021.1">
    <property type="protein sequence ID" value="ENSGWIP00000007234.1"/>
    <property type="gene ID" value="ENSGWIG00000004226.1"/>
</dbReference>
<accession>A0A8C5DHZ2</accession>